<dbReference type="PANTHER" id="PTHR24567">
    <property type="entry name" value="CRP FAMILY TRANSCRIPTIONAL REGULATORY PROTEIN"/>
    <property type="match status" value="1"/>
</dbReference>
<dbReference type="SUPFAM" id="SSF51206">
    <property type="entry name" value="cAMP-binding domain-like"/>
    <property type="match status" value="1"/>
</dbReference>
<organism evidence="6 7">
    <name type="scientific">Veillonella criceti</name>
    <dbReference type="NCBI Taxonomy" id="103891"/>
    <lineage>
        <taxon>Bacteria</taxon>
        <taxon>Bacillati</taxon>
        <taxon>Bacillota</taxon>
        <taxon>Negativicutes</taxon>
        <taxon>Veillonellales</taxon>
        <taxon>Veillonellaceae</taxon>
        <taxon>Veillonella</taxon>
    </lineage>
</organism>
<dbReference type="AlphaFoldDB" id="A0A380NLN5"/>
<dbReference type="InterPro" id="IPR012318">
    <property type="entry name" value="HTH_CRP"/>
</dbReference>
<proteinExistence type="predicted"/>
<feature type="domain" description="Cyclic nucleotide-binding" evidence="4">
    <location>
        <begin position="28"/>
        <end position="76"/>
    </location>
</feature>
<evidence type="ECO:0000256" key="2">
    <source>
        <dbReference type="ARBA" id="ARBA00023125"/>
    </source>
</evidence>
<protein>
    <submittedName>
        <fullName evidence="6">Global nitrogen regulator</fullName>
    </submittedName>
</protein>
<reference evidence="6 7" key="1">
    <citation type="submission" date="2018-06" db="EMBL/GenBank/DDBJ databases">
        <authorList>
            <consortium name="Pathogen Informatics"/>
            <person name="Doyle S."/>
        </authorList>
    </citation>
    <scope>NUCLEOTIDE SEQUENCE [LARGE SCALE GENOMIC DNA]</scope>
    <source>
        <strain evidence="6 7">NCTC12020</strain>
    </source>
</reference>
<dbReference type="InterPro" id="IPR036390">
    <property type="entry name" value="WH_DNA-bd_sf"/>
</dbReference>
<dbReference type="GO" id="GO:0003700">
    <property type="term" value="F:DNA-binding transcription factor activity"/>
    <property type="evidence" value="ECO:0007669"/>
    <property type="project" value="TreeGrafter"/>
</dbReference>
<evidence type="ECO:0000259" key="4">
    <source>
        <dbReference type="PROSITE" id="PS50042"/>
    </source>
</evidence>
<dbReference type="PANTHER" id="PTHR24567:SF68">
    <property type="entry name" value="DNA-BINDING TRANSCRIPTIONAL DUAL REGULATOR CRP"/>
    <property type="match status" value="1"/>
</dbReference>
<evidence type="ECO:0000313" key="6">
    <source>
        <dbReference type="EMBL" id="SUP43879.1"/>
    </source>
</evidence>
<dbReference type="GO" id="GO:0003677">
    <property type="term" value="F:DNA binding"/>
    <property type="evidence" value="ECO:0007669"/>
    <property type="project" value="UniProtKB-KW"/>
</dbReference>
<accession>A0A380NLN5</accession>
<dbReference type="Proteomes" id="UP000255367">
    <property type="component" value="Unassembled WGS sequence"/>
</dbReference>
<keyword evidence="1" id="KW-0805">Transcription regulation</keyword>
<evidence type="ECO:0000259" key="5">
    <source>
        <dbReference type="PROSITE" id="PS51063"/>
    </source>
</evidence>
<evidence type="ECO:0000256" key="3">
    <source>
        <dbReference type="ARBA" id="ARBA00023163"/>
    </source>
</evidence>
<dbReference type="InterPro" id="IPR036388">
    <property type="entry name" value="WH-like_DNA-bd_sf"/>
</dbReference>
<dbReference type="InterPro" id="IPR000595">
    <property type="entry name" value="cNMP-bd_dom"/>
</dbReference>
<gene>
    <name evidence="6" type="primary">ntcA</name>
    <name evidence="6" type="ORF">NCTC12020_01392</name>
</gene>
<dbReference type="GO" id="GO:0005829">
    <property type="term" value="C:cytosol"/>
    <property type="evidence" value="ECO:0007669"/>
    <property type="project" value="TreeGrafter"/>
</dbReference>
<keyword evidence="2" id="KW-0238">DNA-binding</keyword>
<evidence type="ECO:0000256" key="1">
    <source>
        <dbReference type="ARBA" id="ARBA00023015"/>
    </source>
</evidence>
<dbReference type="PROSITE" id="PS50042">
    <property type="entry name" value="CNMP_BINDING_3"/>
    <property type="match status" value="1"/>
</dbReference>
<evidence type="ECO:0000313" key="7">
    <source>
        <dbReference type="Proteomes" id="UP000255367"/>
    </source>
</evidence>
<dbReference type="Gene3D" id="1.10.10.10">
    <property type="entry name" value="Winged helix-like DNA-binding domain superfamily/Winged helix DNA-binding domain"/>
    <property type="match status" value="1"/>
</dbReference>
<dbReference type="Pfam" id="PF00027">
    <property type="entry name" value="cNMP_binding"/>
    <property type="match status" value="1"/>
</dbReference>
<dbReference type="InterPro" id="IPR050397">
    <property type="entry name" value="Env_Response_Regulators"/>
</dbReference>
<sequence>MIYPMYFFSEDFTAIEPLLETVPFRICHFKEGDYLWTPGDSIEELHYIKSGVVQLAMNHPSGRERIISFHGRSTLFPVFYEGPVQLEDSLEGHVLTETHTVAIKKDDFYRILHHHPSMSMAVISWYTKFVNLLLYETGHQGYNNGFNKLCNIIYLLICRDKSELDITQERLGQILGMSRVNINRYLRRLKEEGIIQTQRMRLEVLNKDRLKAYCSEATQYMSSLSH</sequence>
<dbReference type="SUPFAM" id="SSF46785">
    <property type="entry name" value="Winged helix' DNA-binding domain"/>
    <property type="match status" value="1"/>
</dbReference>
<dbReference type="Pfam" id="PF13545">
    <property type="entry name" value="HTH_Crp_2"/>
    <property type="match status" value="1"/>
</dbReference>
<dbReference type="CDD" id="cd00038">
    <property type="entry name" value="CAP_ED"/>
    <property type="match status" value="1"/>
</dbReference>
<keyword evidence="7" id="KW-1185">Reference proteome</keyword>
<dbReference type="EMBL" id="UHIO01000001">
    <property type="protein sequence ID" value="SUP43879.1"/>
    <property type="molecule type" value="Genomic_DNA"/>
</dbReference>
<feature type="domain" description="HTH crp-type" evidence="5">
    <location>
        <begin position="143"/>
        <end position="208"/>
    </location>
</feature>
<dbReference type="SMART" id="SM00419">
    <property type="entry name" value="HTH_CRP"/>
    <property type="match status" value="1"/>
</dbReference>
<name>A0A380NLN5_9FIRM</name>
<dbReference type="InterPro" id="IPR014710">
    <property type="entry name" value="RmlC-like_jellyroll"/>
</dbReference>
<dbReference type="RefSeq" id="WP_172460574.1">
    <property type="nucleotide sequence ID" value="NZ_UHIO01000001.1"/>
</dbReference>
<dbReference type="PROSITE" id="PS51063">
    <property type="entry name" value="HTH_CRP_2"/>
    <property type="match status" value="1"/>
</dbReference>
<keyword evidence="3" id="KW-0804">Transcription</keyword>
<dbReference type="Gene3D" id="2.60.120.10">
    <property type="entry name" value="Jelly Rolls"/>
    <property type="match status" value="1"/>
</dbReference>
<dbReference type="InterPro" id="IPR018490">
    <property type="entry name" value="cNMP-bd_dom_sf"/>
</dbReference>